<dbReference type="Gene3D" id="1.20.890.10">
    <property type="entry name" value="cAMP-dependent protein kinase regulatory subunit, dimerization-anchoring domain"/>
    <property type="match status" value="1"/>
</dbReference>
<dbReference type="GeneTree" id="ENSGT00440000039164"/>
<evidence type="ECO:0000256" key="1">
    <source>
        <dbReference type="SAM" id="MobiDB-lite"/>
    </source>
</evidence>
<reference evidence="3" key="2">
    <citation type="submission" date="2025-08" db="UniProtKB">
        <authorList>
            <consortium name="Ensembl"/>
        </authorList>
    </citation>
    <scope>IDENTIFICATION</scope>
</reference>
<accession>A0A8D3AY93</accession>
<feature type="compositionally biased region" description="Basic and acidic residues" evidence="1">
    <location>
        <begin position="150"/>
        <end position="160"/>
    </location>
</feature>
<dbReference type="GO" id="GO:0005516">
    <property type="term" value="F:calmodulin binding"/>
    <property type="evidence" value="ECO:0007669"/>
    <property type="project" value="TreeGrafter"/>
</dbReference>
<dbReference type="InterPro" id="IPR047579">
    <property type="entry name" value="DD_CABYR_SP17"/>
</dbReference>
<reference evidence="3" key="1">
    <citation type="submission" date="2023-05" db="EMBL/GenBank/DDBJ databases">
        <title>High-quality long-read genome of Scophthalmus maximus.</title>
        <authorList>
            <person name="Lien S."/>
            <person name="Martinez P."/>
        </authorList>
    </citation>
    <scope>NUCLEOTIDE SEQUENCE [LARGE SCALE GENOMIC DNA]</scope>
</reference>
<dbReference type="CDD" id="cd12100">
    <property type="entry name" value="DD_CABYR_SP17"/>
    <property type="match status" value="1"/>
</dbReference>
<dbReference type="PANTHER" id="PTHR10699">
    <property type="entry name" value="NEUROMODULIN"/>
    <property type="match status" value="1"/>
</dbReference>
<feature type="domain" description="RIIa" evidence="2">
    <location>
        <begin position="14"/>
        <end position="51"/>
    </location>
</feature>
<dbReference type="Pfam" id="PF02197">
    <property type="entry name" value="RIIa"/>
    <property type="match status" value="1"/>
</dbReference>
<evidence type="ECO:0000313" key="4">
    <source>
        <dbReference type="Proteomes" id="UP000694558"/>
    </source>
</evidence>
<dbReference type="InterPro" id="IPR003117">
    <property type="entry name" value="cAMP_dep_PK_reg_su_I/II_a/b"/>
</dbReference>
<evidence type="ECO:0000313" key="3">
    <source>
        <dbReference type="Ensembl" id="ENSSMAP00000025485.2"/>
    </source>
</evidence>
<dbReference type="SUPFAM" id="SSF47391">
    <property type="entry name" value="Dimerization-anchoring domain of cAMP-dependent PK regulatory subunit"/>
    <property type="match status" value="1"/>
</dbReference>
<name>A0A8D3AY93_SCOMX</name>
<feature type="region of interest" description="Disordered" evidence="1">
    <location>
        <begin position="141"/>
        <end position="160"/>
    </location>
</feature>
<proteinExistence type="predicted"/>
<dbReference type="AlphaFoldDB" id="A0A8D3AY93"/>
<organism evidence="3 4">
    <name type="scientific">Scophthalmus maximus</name>
    <name type="common">Turbot</name>
    <name type="synonym">Psetta maxima</name>
    <dbReference type="NCBI Taxonomy" id="52904"/>
    <lineage>
        <taxon>Eukaryota</taxon>
        <taxon>Metazoa</taxon>
        <taxon>Chordata</taxon>
        <taxon>Craniata</taxon>
        <taxon>Vertebrata</taxon>
        <taxon>Euteleostomi</taxon>
        <taxon>Actinopterygii</taxon>
        <taxon>Neopterygii</taxon>
        <taxon>Teleostei</taxon>
        <taxon>Neoteleostei</taxon>
        <taxon>Acanthomorphata</taxon>
        <taxon>Carangaria</taxon>
        <taxon>Pleuronectiformes</taxon>
        <taxon>Pleuronectoidei</taxon>
        <taxon>Scophthalmidae</taxon>
        <taxon>Scophthalmus</taxon>
    </lineage>
</organism>
<dbReference type="Ensembl" id="ENSSMAT00000025796.2">
    <property type="protein sequence ID" value="ENSSMAP00000025485.2"/>
    <property type="gene ID" value="ENSSMAG00000015609.2"/>
</dbReference>
<dbReference type="SMART" id="SM00394">
    <property type="entry name" value="RIIa"/>
    <property type="match status" value="1"/>
</dbReference>
<protein>
    <recommendedName>
        <fullName evidence="2">RIIa domain-containing protein</fullName>
    </recommendedName>
</protein>
<evidence type="ECO:0000259" key="2">
    <source>
        <dbReference type="SMART" id="SM00394"/>
    </source>
</evidence>
<dbReference type="Proteomes" id="UP000694558">
    <property type="component" value="Chromosome 3"/>
</dbReference>
<sequence>MAVPFSNTHLRVPRGFGTILEGLAREVMRDQPEDIPKFAAEYFKALLTQREESDVDPSEWAAKLEDRFYNNNAFTSGVRHQPIVHKPLYFQVFYLSVSPFLPKHLCCCCCCCFHPNRLALKMRLQQRSQYPSESHLMCFQQPGGSTGEGEDQHEGKNSDK</sequence>
<dbReference type="PANTHER" id="PTHR10699:SF16">
    <property type="entry name" value="SPERM SURFACE PROTEIN SP17"/>
    <property type="match status" value="1"/>
</dbReference>